<dbReference type="EMBL" id="FNGO01000009">
    <property type="protein sequence ID" value="SDL81080.1"/>
    <property type="molecule type" value="Genomic_DNA"/>
</dbReference>
<evidence type="ECO:0000259" key="1">
    <source>
        <dbReference type="PROSITE" id="PS51831"/>
    </source>
</evidence>
<dbReference type="Proteomes" id="UP000199476">
    <property type="component" value="Unassembled WGS sequence"/>
</dbReference>
<dbReference type="InterPro" id="IPR037522">
    <property type="entry name" value="HD_GYP_dom"/>
</dbReference>
<dbReference type="NCBIfam" id="TIGR00277">
    <property type="entry name" value="HDIG"/>
    <property type="match status" value="1"/>
</dbReference>
<proteinExistence type="predicted"/>
<sequence length="352" mass="40789">MAAKGSNKKIDIDKLKPGMTIAEDIGSEFGAVLIPSGTVLTEEVINRLEDRGRSEVEIFTEAEEERKSNLEKVKEKERDYRKSVIKFAEKFEKFMYKRRVEYDDVLELTEKTSKLSEEMDLVDVLTAIRRVDEYTYTHSLNVGILAGMFAEWINLSSERKNNLVQAGIFHDIGKAKIPESILKKPDALTKKEFEFMKQHSVFGFRMVKESQQIEDEVAAGILTHHERYDGSGYPRQYEGEKIPLFGRVLAIVDAFDAMTADRVYQRARPLFYAIKVVEEESFGHFDYKLKEVFLRKIPNYLVDERVKLNNKKEARIIFIPPSHPYHPIIKVDDLYLDLKKNPGLEIVEIIKE</sequence>
<protein>
    <submittedName>
        <fullName evidence="3">HDIG domain-containing protein</fullName>
    </submittedName>
</protein>
<keyword evidence="4" id="KW-1185">Reference proteome</keyword>
<evidence type="ECO:0000259" key="2">
    <source>
        <dbReference type="PROSITE" id="PS51832"/>
    </source>
</evidence>
<gene>
    <name evidence="3" type="ORF">SAMN04488692_10996</name>
</gene>
<dbReference type="PANTHER" id="PTHR43155">
    <property type="entry name" value="CYCLIC DI-GMP PHOSPHODIESTERASE PA4108-RELATED"/>
    <property type="match status" value="1"/>
</dbReference>
<name>A0A1G9N3K3_9FIRM</name>
<dbReference type="OrthoDB" id="9804747at2"/>
<evidence type="ECO:0000313" key="3">
    <source>
        <dbReference type="EMBL" id="SDL81080.1"/>
    </source>
</evidence>
<dbReference type="PROSITE" id="PS51831">
    <property type="entry name" value="HD"/>
    <property type="match status" value="1"/>
</dbReference>
<feature type="domain" description="HD" evidence="1">
    <location>
        <begin position="135"/>
        <end position="258"/>
    </location>
</feature>
<dbReference type="InterPro" id="IPR006675">
    <property type="entry name" value="HDIG_dom"/>
</dbReference>
<dbReference type="Gene3D" id="1.10.3210.10">
    <property type="entry name" value="Hypothetical protein af1432"/>
    <property type="match status" value="1"/>
</dbReference>
<feature type="domain" description="HD-GYP" evidence="2">
    <location>
        <begin position="113"/>
        <end position="309"/>
    </location>
</feature>
<dbReference type="AlphaFoldDB" id="A0A1G9N3K3"/>
<dbReference type="SUPFAM" id="SSF109604">
    <property type="entry name" value="HD-domain/PDEase-like"/>
    <property type="match status" value="1"/>
</dbReference>
<dbReference type="Pfam" id="PF13487">
    <property type="entry name" value="HD_5"/>
    <property type="match status" value="1"/>
</dbReference>
<dbReference type="InterPro" id="IPR006674">
    <property type="entry name" value="HD_domain"/>
</dbReference>
<dbReference type="SMART" id="SM00471">
    <property type="entry name" value="HDc"/>
    <property type="match status" value="1"/>
</dbReference>
<dbReference type="STRING" id="321763.SAMN04488692_10996"/>
<dbReference type="CDD" id="cd00077">
    <property type="entry name" value="HDc"/>
    <property type="match status" value="1"/>
</dbReference>
<reference evidence="3 4" key="1">
    <citation type="submission" date="2016-10" db="EMBL/GenBank/DDBJ databases">
        <authorList>
            <person name="de Groot N.N."/>
        </authorList>
    </citation>
    <scope>NUCLEOTIDE SEQUENCE [LARGE SCALE GENOMIC DNA]</scope>
    <source>
        <strain evidence="3 4">SLAS-1</strain>
    </source>
</reference>
<evidence type="ECO:0000313" key="4">
    <source>
        <dbReference type="Proteomes" id="UP000199476"/>
    </source>
</evidence>
<dbReference type="PANTHER" id="PTHR43155:SF2">
    <property type="entry name" value="CYCLIC DI-GMP PHOSPHODIESTERASE PA4108"/>
    <property type="match status" value="1"/>
</dbReference>
<organism evidence="3 4">
    <name type="scientific">Halarsenatibacter silvermanii</name>
    <dbReference type="NCBI Taxonomy" id="321763"/>
    <lineage>
        <taxon>Bacteria</taxon>
        <taxon>Bacillati</taxon>
        <taxon>Bacillota</taxon>
        <taxon>Clostridia</taxon>
        <taxon>Halanaerobiales</taxon>
        <taxon>Halarsenatibacteraceae</taxon>
        <taxon>Halarsenatibacter</taxon>
    </lineage>
</organism>
<dbReference type="RefSeq" id="WP_089759888.1">
    <property type="nucleotide sequence ID" value="NZ_FNGO01000009.1"/>
</dbReference>
<dbReference type="InterPro" id="IPR003607">
    <property type="entry name" value="HD/PDEase_dom"/>
</dbReference>
<dbReference type="PROSITE" id="PS51832">
    <property type="entry name" value="HD_GYP"/>
    <property type="match status" value="1"/>
</dbReference>
<accession>A0A1G9N3K3</accession>